<protein>
    <submittedName>
        <fullName evidence="1">Uncharacterized protein</fullName>
    </submittedName>
</protein>
<sequence length="117" mass="13113">MKMLSWIKKNLRKEKDIRNGTDVDQVLEQDTMSESIISYEEQNDNDSAEENSLKQQPSAVENEINGLMNHAVTTAGNALVYQNKRPLLKEGTEKLFMEADLTGSASSPMDMIEDSTS</sequence>
<keyword evidence="2" id="KW-1185">Reference proteome</keyword>
<proteinExistence type="predicted"/>
<organism evidence="1 2">
    <name type="scientific">Dovyalis caffra</name>
    <dbReference type="NCBI Taxonomy" id="77055"/>
    <lineage>
        <taxon>Eukaryota</taxon>
        <taxon>Viridiplantae</taxon>
        <taxon>Streptophyta</taxon>
        <taxon>Embryophyta</taxon>
        <taxon>Tracheophyta</taxon>
        <taxon>Spermatophyta</taxon>
        <taxon>Magnoliopsida</taxon>
        <taxon>eudicotyledons</taxon>
        <taxon>Gunneridae</taxon>
        <taxon>Pentapetalae</taxon>
        <taxon>rosids</taxon>
        <taxon>fabids</taxon>
        <taxon>Malpighiales</taxon>
        <taxon>Salicaceae</taxon>
        <taxon>Flacourtieae</taxon>
        <taxon>Dovyalis</taxon>
    </lineage>
</organism>
<dbReference type="AlphaFoldDB" id="A0AAV1RK48"/>
<reference evidence="1 2" key="1">
    <citation type="submission" date="2024-01" db="EMBL/GenBank/DDBJ databases">
        <authorList>
            <person name="Waweru B."/>
        </authorList>
    </citation>
    <scope>NUCLEOTIDE SEQUENCE [LARGE SCALE GENOMIC DNA]</scope>
</reference>
<dbReference type="Proteomes" id="UP001314170">
    <property type="component" value="Unassembled WGS sequence"/>
</dbReference>
<comment type="caution">
    <text evidence="1">The sequence shown here is derived from an EMBL/GenBank/DDBJ whole genome shotgun (WGS) entry which is preliminary data.</text>
</comment>
<dbReference type="EMBL" id="CAWUPB010001010">
    <property type="protein sequence ID" value="CAK7337024.1"/>
    <property type="molecule type" value="Genomic_DNA"/>
</dbReference>
<evidence type="ECO:0000313" key="2">
    <source>
        <dbReference type="Proteomes" id="UP001314170"/>
    </source>
</evidence>
<name>A0AAV1RK48_9ROSI</name>
<gene>
    <name evidence="1" type="ORF">DCAF_LOCUS12051</name>
</gene>
<evidence type="ECO:0000313" key="1">
    <source>
        <dbReference type="EMBL" id="CAK7337024.1"/>
    </source>
</evidence>
<accession>A0AAV1RK48</accession>